<gene>
    <name evidence="1" type="ORF">L1987_28896</name>
</gene>
<evidence type="ECO:0000313" key="2">
    <source>
        <dbReference type="Proteomes" id="UP001056120"/>
    </source>
</evidence>
<proteinExistence type="predicted"/>
<keyword evidence="2" id="KW-1185">Reference proteome</keyword>
<organism evidence="1 2">
    <name type="scientific">Smallanthus sonchifolius</name>
    <dbReference type="NCBI Taxonomy" id="185202"/>
    <lineage>
        <taxon>Eukaryota</taxon>
        <taxon>Viridiplantae</taxon>
        <taxon>Streptophyta</taxon>
        <taxon>Embryophyta</taxon>
        <taxon>Tracheophyta</taxon>
        <taxon>Spermatophyta</taxon>
        <taxon>Magnoliopsida</taxon>
        <taxon>eudicotyledons</taxon>
        <taxon>Gunneridae</taxon>
        <taxon>Pentapetalae</taxon>
        <taxon>asterids</taxon>
        <taxon>campanulids</taxon>
        <taxon>Asterales</taxon>
        <taxon>Asteraceae</taxon>
        <taxon>Asteroideae</taxon>
        <taxon>Heliantheae alliance</taxon>
        <taxon>Millerieae</taxon>
        <taxon>Smallanthus</taxon>
    </lineage>
</organism>
<protein>
    <submittedName>
        <fullName evidence="1">Uncharacterized protein</fullName>
    </submittedName>
</protein>
<comment type="caution">
    <text evidence="1">The sequence shown here is derived from an EMBL/GenBank/DDBJ whole genome shotgun (WGS) entry which is preliminary data.</text>
</comment>
<evidence type="ECO:0000313" key="1">
    <source>
        <dbReference type="EMBL" id="KAI3800800.1"/>
    </source>
</evidence>
<name>A0ACB9HZX9_9ASTR</name>
<sequence length="307" mass="36346">MMNWRRKKTFQTTSLMSNVSLKKLVLRFKKLKDGDEPEPENGRFHNWMHKDEDILYNSDYRLNVSPVSSSGFKKMVSNGRTIKELVSEEQLVERIKIKALKEQKSRKGEMGSTEEVKKIVLENKSEDCLKSKSKSTVDRSRTRAGRLDSDEWRKLKTKKINEIMLKNEVQRKCVDGSKKTVRKKSTQGCKVNAYTPRTLSRVECRIKALEDIKRVRMKMNKEREVKDAFRTYVDSFAILKRSFDPHEDFRESMMEMMMENGIRQREELEELLACYLTLNCDEYHGLIVKVFKDVWLELNKVHFYPYS</sequence>
<reference evidence="2" key="1">
    <citation type="journal article" date="2022" name="Mol. Ecol. Resour.">
        <title>The genomes of chicory, endive, great burdock and yacon provide insights into Asteraceae palaeo-polyploidization history and plant inulin production.</title>
        <authorList>
            <person name="Fan W."/>
            <person name="Wang S."/>
            <person name="Wang H."/>
            <person name="Wang A."/>
            <person name="Jiang F."/>
            <person name="Liu H."/>
            <person name="Zhao H."/>
            <person name="Xu D."/>
            <person name="Zhang Y."/>
        </authorList>
    </citation>
    <scope>NUCLEOTIDE SEQUENCE [LARGE SCALE GENOMIC DNA]</scope>
    <source>
        <strain evidence="2">cv. Yunnan</strain>
    </source>
</reference>
<dbReference type="Proteomes" id="UP001056120">
    <property type="component" value="Linkage Group LG10"/>
</dbReference>
<dbReference type="EMBL" id="CM042027">
    <property type="protein sequence ID" value="KAI3800800.1"/>
    <property type="molecule type" value="Genomic_DNA"/>
</dbReference>
<reference evidence="1 2" key="2">
    <citation type="journal article" date="2022" name="Mol. Ecol. Resour.">
        <title>The genomes of chicory, endive, great burdock and yacon provide insights into Asteraceae paleo-polyploidization history and plant inulin production.</title>
        <authorList>
            <person name="Fan W."/>
            <person name="Wang S."/>
            <person name="Wang H."/>
            <person name="Wang A."/>
            <person name="Jiang F."/>
            <person name="Liu H."/>
            <person name="Zhao H."/>
            <person name="Xu D."/>
            <person name="Zhang Y."/>
        </authorList>
    </citation>
    <scope>NUCLEOTIDE SEQUENCE [LARGE SCALE GENOMIC DNA]</scope>
    <source>
        <strain evidence="2">cv. Yunnan</strain>
        <tissue evidence="1">Leaves</tissue>
    </source>
</reference>
<accession>A0ACB9HZX9</accession>